<proteinExistence type="predicted"/>
<dbReference type="SUPFAM" id="SSF47413">
    <property type="entry name" value="lambda repressor-like DNA-binding domains"/>
    <property type="match status" value="1"/>
</dbReference>
<dbReference type="Gene3D" id="1.10.260.40">
    <property type="entry name" value="lambda repressor-like DNA-binding domains"/>
    <property type="match status" value="1"/>
</dbReference>
<dbReference type="KEGG" id="blau:DQQ01_04280"/>
<evidence type="ECO:0000313" key="6">
    <source>
        <dbReference type="Proteomes" id="UP000250003"/>
    </source>
</evidence>
<accession>A0A2Z4U917</accession>
<dbReference type="InterPro" id="IPR028082">
    <property type="entry name" value="Peripla_BP_I"/>
</dbReference>
<dbReference type="SMART" id="SM00354">
    <property type="entry name" value="HTH_LACI"/>
    <property type="match status" value="1"/>
</dbReference>
<dbReference type="CDD" id="cd01392">
    <property type="entry name" value="HTH_LacI"/>
    <property type="match status" value="1"/>
</dbReference>
<dbReference type="Proteomes" id="UP000250003">
    <property type="component" value="Chromosome"/>
</dbReference>
<dbReference type="EMBL" id="CP030280">
    <property type="protein sequence ID" value="AWY97490.1"/>
    <property type="molecule type" value="Genomic_DNA"/>
</dbReference>
<organism evidence="5 6">
    <name type="scientific">Blautia argi</name>
    <dbReference type="NCBI Taxonomy" id="1912897"/>
    <lineage>
        <taxon>Bacteria</taxon>
        <taxon>Bacillati</taxon>
        <taxon>Bacillota</taxon>
        <taxon>Clostridia</taxon>
        <taxon>Lachnospirales</taxon>
        <taxon>Lachnospiraceae</taxon>
        <taxon>Blautia</taxon>
    </lineage>
</organism>
<evidence type="ECO:0000259" key="4">
    <source>
        <dbReference type="PROSITE" id="PS50932"/>
    </source>
</evidence>
<keyword evidence="2" id="KW-0238">DNA-binding</keyword>
<evidence type="ECO:0000256" key="2">
    <source>
        <dbReference type="ARBA" id="ARBA00023125"/>
    </source>
</evidence>
<dbReference type="PROSITE" id="PS50932">
    <property type="entry name" value="HTH_LACI_2"/>
    <property type="match status" value="1"/>
</dbReference>
<reference evidence="6" key="1">
    <citation type="submission" date="2018-06" db="EMBL/GenBank/DDBJ databases">
        <title>Description of Blautia argi sp. nov., a new anaerobic isolated from dog feces.</title>
        <authorList>
            <person name="Chang Y.-H."/>
            <person name="Paek J."/>
            <person name="Shin Y."/>
        </authorList>
    </citation>
    <scope>NUCLEOTIDE SEQUENCE [LARGE SCALE GENOMIC DNA]</scope>
    <source>
        <strain evidence="6">KCTC 15426</strain>
    </source>
</reference>
<keyword evidence="6" id="KW-1185">Reference proteome</keyword>
<dbReference type="RefSeq" id="WP_111918675.1">
    <property type="nucleotide sequence ID" value="NZ_CAUWHR010000012.1"/>
</dbReference>
<dbReference type="PROSITE" id="PS00356">
    <property type="entry name" value="HTH_LACI_1"/>
    <property type="match status" value="1"/>
</dbReference>
<dbReference type="AlphaFoldDB" id="A0A2Z4U917"/>
<dbReference type="InterPro" id="IPR010982">
    <property type="entry name" value="Lambda_DNA-bd_dom_sf"/>
</dbReference>
<evidence type="ECO:0000256" key="3">
    <source>
        <dbReference type="ARBA" id="ARBA00023163"/>
    </source>
</evidence>
<dbReference type="GO" id="GO:0000976">
    <property type="term" value="F:transcription cis-regulatory region binding"/>
    <property type="evidence" value="ECO:0007669"/>
    <property type="project" value="TreeGrafter"/>
</dbReference>
<gene>
    <name evidence="5" type="ORF">DQQ01_04280</name>
</gene>
<dbReference type="OrthoDB" id="9796186at2"/>
<evidence type="ECO:0000256" key="1">
    <source>
        <dbReference type="ARBA" id="ARBA00023015"/>
    </source>
</evidence>
<dbReference type="Gene3D" id="3.40.50.2300">
    <property type="match status" value="2"/>
</dbReference>
<dbReference type="InterPro" id="IPR025997">
    <property type="entry name" value="SBP_2_dom"/>
</dbReference>
<protein>
    <recommendedName>
        <fullName evidence="4">HTH lacI-type domain-containing protein</fullName>
    </recommendedName>
</protein>
<sequence>MKNKKVTIKEIAQNTGVSLGTVHRVIYGKEGVGEETRQRVLAEIERTNYQINTVAASMNRKPMVIVVVLPKCEGDERFFFRGIWKGVKEAAEKLKEYKVEFRYIESEYGLSKISLALQELFDSDLREVGGIVTVVDDDETGMWVRRFQKQGIMVVAVSSYSEKHGCLCSLRIKHEIAGALAAEFLDLVCEKKDGKIIVLTGNKGIYSNRNYAEGFLEYEKKHGDSRRLLLVEGFGSNEIADPCRKLLQEESIAGIFSCTARNTYSICKVLEEMNRTDVCLIGTDVFYELEEYFQKGIIKASIYQSTVEQGREAVEVLYRYLASSELEEKNIYLPVGIVMKNNYSFYIS</sequence>
<dbReference type="Pfam" id="PF13407">
    <property type="entry name" value="Peripla_BP_4"/>
    <property type="match status" value="1"/>
</dbReference>
<dbReference type="SUPFAM" id="SSF53822">
    <property type="entry name" value="Periplasmic binding protein-like I"/>
    <property type="match status" value="1"/>
</dbReference>
<feature type="domain" description="HTH lacI-type" evidence="4">
    <location>
        <begin position="6"/>
        <end position="60"/>
    </location>
</feature>
<evidence type="ECO:0000313" key="5">
    <source>
        <dbReference type="EMBL" id="AWY97490.1"/>
    </source>
</evidence>
<dbReference type="PANTHER" id="PTHR30146:SF152">
    <property type="entry name" value="TRANSCRIPTIONAL REGULATORY PROTEIN"/>
    <property type="match status" value="1"/>
</dbReference>
<dbReference type="PANTHER" id="PTHR30146">
    <property type="entry name" value="LACI-RELATED TRANSCRIPTIONAL REPRESSOR"/>
    <property type="match status" value="1"/>
</dbReference>
<dbReference type="GO" id="GO:0003700">
    <property type="term" value="F:DNA-binding transcription factor activity"/>
    <property type="evidence" value="ECO:0007669"/>
    <property type="project" value="TreeGrafter"/>
</dbReference>
<keyword evidence="1" id="KW-0805">Transcription regulation</keyword>
<name>A0A2Z4U917_9FIRM</name>
<dbReference type="InterPro" id="IPR000843">
    <property type="entry name" value="HTH_LacI"/>
</dbReference>
<dbReference type="Pfam" id="PF00356">
    <property type="entry name" value="LacI"/>
    <property type="match status" value="1"/>
</dbReference>
<keyword evidence="3" id="KW-0804">Transcription</keyword>